<dbReference type="Pfam" id="PF00583">
    <property type="entry name" value="Acetyltransf_1"/>
    <property type="match status" value="1"/>
</dbReference>
<dbReference type="Gene3D" id="3.40.630.30">
    <property type="match status" value="1"/>
</dbReference>
<sequence>MLELRMVKKGEEELALNFIDEARVYLKEQGIEQWQNGYPSMDTIKEDVEFLRGYFIVKDNKEIGYICVDIDGKAGYQEIDGEWKASGRYSVINRMTISKKSRDKGLADAAFKLAEEISTKRNVNIIRIATDISNKKMQHIIGKLGYYHCGNIVSADGGIRLAYEKVIEM</sequence>
<protein>
    <recommendedName>
        <fullName evidence="1">N-acetyltransferase domain-containing protein</fullName>
    </recommendedName>
</protein>
<dbReference type="STRING" id="215200.SAMN05216454_1401"/>
<dbReference type="OrthoDB" id="9796381at2"/>
<dbReference type="RefSeq" id="WP_091976216.1">
    <property type="nucleotide sequence ID" value="NZ_CAUWDX010000074.1"/>
</dbReference>
<keyword evidence="3" id="KW-1185">Reference proteome</keyword>
<gene>
    <name evidence="2" type="ORF">SAMN05216454_1401</name>
</gene>
<proteinExistence type="predicted"/>
<dbReference type="SUPFAM" id="SSF55729">
    <property type="entry name" value="Acyl-CoA N-acyltransferases (Nat)"/>
    <property type="match status" value="1"/>
</dbReference>
<organism evidence="2 3">
    <name type="scientific">Peptostreptococcus russellii</name>
    <dbReference type="NCBI Taxonomy" id="215200"/>
    <lineage>
        <taxon>Bacteria</taxon>
        <taxon>Bacillati</taxon>
        <taxon>Bacillota</taxon>
        <taxon>Clostridia</taxon>
        <taxon>Peptostreptococcales</taxon>
        <taxon>Peptostreptococcaceae</taxon>
        <taxon>Peptostreptococcus</taxon>
    </lineage>
</organism>
<reference evidence="2 3" key="1">
    <citation type="submission" date="2016-10" db="EMBL/GenBank/DDBJ databases">
        <authorList>
            <person name="de Groot N.N."/>
        </authorList>
    </citation>
    <scope>NUCLEOTIDE SEQUENCE [LARGE SCALE GENOMIC DNA]</scope>
    <source>
        <strain evidence="2 3">Calf135</strain>
    </source>
</reference>
<dbReference type="PROSITE" id="PS51186">
    <property type="entry name" value="GNAT"/>
    <property type="match status" value="1"/>
</dbReference>
<evidence type="ECO:0000313" key="2">
    <source>
        <dbReference type="EMBL" id="SEN95159.1"/>
    </source>
</evidence>
<dbReference type="InterPro" id="IPR000182">
    <property type="entry name" value="GNAT_dom"/>
</dbReference>
<evidence type="ECO:0000259" key="1">
    <source>
        <dbReference type="PROSITE" id="PS51186"/>
    </source>
</evidence>
<dbReference type="GO" id="GO:0016747">
    <property type="term" value="F:acyltransferase activity, transferring groups other than amino-acyl groups"/>
    <property type="evidence" value="ECO:0007669"/>
    <property type="project" value="InterPro"/>
</dbReference>
<dbReference type="InterPro" id="IPR016181">
    <property type="entry name" value="Acyl_CoA_acyltransferase"/>
</dbReference>
<accession>A0A1H8KQI2</accession>
<name>A0A1H8KQI2_9FIRM</name>
<evidence type="ECO:0000313" key="3">
    <source>
        <dbReference type="Proteomes" id="UP000199512"/>
    </source>
</evidence>
<dbReference type="AlphaFoldDB" id="A0A1H8KQI2"/>
<dbReference type="Proteomes" id="UP000199512">
    <property type="component" value="Unassembled WGS sequence"/>
</dbReference>
<feature type="domain" description="N-acetyltransferase" evidence="1">
    <location>
        <begin position="2"/>
        <end position="169"/>
    </location>
</feature>
<dbReference type="EMBL" id="FODF01000040">
    <property type="protein sequence ID" value="SEN95159.1"/>
    <property type="molecule type" value="Genomic_DNA"/>
</dbReference>